<dbReference type="RefSeq" id="WP_090639243.1">
    <property type="nucleotide sequence ID" value="NZ_JAGGDJ010000047.1"/>
</dbReference>
<organism evidence="1 2">
    <name type="scientific">Paenibacillus artemisiicola</name>
    <dbReference type="NCBI Taxonomy" id="1172618"/>
    <lineage>
        <taxon>Bacteria</taxon>
        <taxon>Bacillati</taxon>
        <taxon>Bacillota</taxon>
        <taxon>Bacilli</taxon>
        <taxon>Bacillales</taxon>
        <taxon>Paenibacillaceae</taxon>
        <taxon>Paenibacillus</taxon>
    </lineage>
</organism>
<dbReference type="EMBL" id="JAGGDJ010000047">
    <property type="protein sequence ID" value="MBO7748096.1"/>
    <property type="molecule type" value="Genomic_DNA"/>
</dbReference>
<dbReference type="Proteomes" id="UP000670947">
    <property type="component" value="Unassembled WGS sequence"/>
</dbReference>
<keyword evidence="2" id="KW-1185">Reference proteome</keyword>
<comment type="caution">
    <text evidence="1">The sequence shown here is derived from an EMBL/GenBank/DDBJ whole genome shotgun (WGS) entry which is preliminary data.</text>
</comment>
<evidence type="ECO:0000313" key="2">
    <source>
        <dbReference type="Proteomes" id="UP000670947"/>
    </source>
</evidence>
<proteinExistence type="predicted"/>
<evidence type="ECO:0008006" key="3">
    <source>
        <dbReference type="Google" id="ProtNLM"/>
    </source>
</evidence>
<protein>
    <recommendedName>
        <fullName evidence="3">Vegetative protein</fullName>
    </recommendedName>
</protein>
<gene>
    <name evidence="1" type="ORF">I8J29_28280</name>
</gene>
<accession>A0ABS3WIE2</accession>
<sequence length="78" mass="9048">MELCTVDACRKPVKAKRMCAMHHQRWRRHGDPGVTKVRRAAEPTPCKWVNCAKPSLSKGYCSKHYYIHRTRAKARPEA</sequence>
<name>A0ABS3WIE2_9BACL</name>
<reference evidence="1 2" key="1">
    <citation type="submission" date="2021-03" db="EMBL/GenBank/DDBJ databases">
        <title>Paenibacillus artemisicola MWE-103 whole genome sequence.</title>
        <authorList>
            <person name="Ham Y.J."/>
        </authorList>
    </citation>
    <scope>NUCLEOTIDE SEQUENCE [LARGE SCALE GENOMIC DNA]</scope>
    <source>
        <strain evidence="1 2">MWE-103</strain>
    </source>
</reference>
<evidence type="ECO:0000313" key="1">
    <source>
        <dbReference type="EMBL" id="MBO7748096.1"/>
    </source>
</evidence>